<sequence>MEVPANALPKGTAVKFTDAWLQQVSPAEARRYMGREGQIAGYRAQEGSGTPEPIVDFDKLGRYKPERLFEVPWARLALAEPKEAKD</sequence>
<organism evidence="1 2">
    <name type="scientific">Pseudomonas arcuscaelestis</name>
    <dbReference type="NCBI Taxonomy" id="2710591"/>
    <lineage>
        <taxon>Bacteria</taxon>
        <taxon>Pseudomonadati</taxon>
        <taxon>Pseudomonadota</taxon>
        <taxon>Gammaproteobacteria</taxon>
        <taxon>Pseudomonadales</taxon>
        <taxon>Pseudomonadaceae</taxon>
        <taxon>Pseudomonas</taxon>
    </lineage>
</organism>
<keyword evidence="2" id="KW-1185">Reference proteome</keyword>
<gene>
    <name evidence="1" type="ORF">H8F21_13740</name>
</gene>
<name>A0ABS2BYD2_9PSED</name>
<accession>A0ABS2BYD2</accession>
<dbReference type="Proteomes" id="UP000745663">
    <property type="component" value="Unassembled WGS sequence"/>
</dbReference>
<reference evidence="1 2" key="1">
    <citation type="submission" date="2020-08" db="EMBL/GenBank/DDBJ databases">
        <title>Description of novel Pseudomonas species.</title>
        <authorList>
            <person name="Duman M."/>
            <person name="Mulet M."/>
            <person name="Altun S."/>
            <person name="Saticioglu I.B."/>
            <person name="Lalucat J."/>
            <person name="Garcia-Valdes E."/>
        </authorList>
    </citation>
    <scope>NUCLEOTIDE SEQUENCE [LARGE SCALE GENOMIC DNA]</scope>
    <source>
        <strain evidence="1 2">P66</strain>
    </source>
</reference>
<proteinExistence type="predicted"/>
<protein>
    <submittedName>
        <fullName evidence="1">Uncharacterized protein</fullName>
    </submittedName>
</protein>
<evidence type="ECO:0000313" key="2">
    <source>
        <dbReference type="Proteomes" id="UP000745663"/>
    </source>
</evidence>
<evidence type="ECO:0000313" key="1">
    <source>
        <dbReference type="EMBL" id="MBM5458627.1"/>
    </source>
</evidence>
<comment type="caution">
    <text evidence="1">The sequence shown here is derived from an EMBL/GenBank/DDBJ whole genome shotgun (WGS) entry which is preliminary data.</text>
</comment>
<dbReference type="RefSeq" id="WP_203584567.1">
    <property type="nucleotide sequence ID" value="NZ_JACOPV010000008.1"/>
</dbReference>
<dbReference type="EMBL" id="JACOPV010000008">
    <property type="protein sequence ID" value="MBM5458627.1"/>
    <property type="molecule type" value="Genomic_DNA"/>
</dbReference>